<keyword evidence="5 6" id="KW-0472">Membrane</keyword>
<protein>
    <recommendedName>
        <fullName evidence="6">WAT1-related protein</fullName>
    </recommendedName>
</protein>
<evidence type="ECO:0000313" key="8">
    <source>
        <dbReference type="EMBL" id="THU65175.1"/>
    </source>
</evidence>
<dbReference type="InterPro" id="IPR000620">
    <property type="entry name" value="EamA_dom"/>
</dbReference>
<feature type="transmembrane region" description="Helical" evidence="6">
    <location>
        <begin position="77"/>
        <end position="100"/>
    </location>
</feature>
<evidence type="ECO:0000313" key="9">
    <source>
        <dbReference type="Proteomes" id="UP000317650"/>
    </source>
</evidence>
<keyword evidence="4 6" id="KW-1133">Transmembrane helix</keyword>
<feature type="transmembrane region" description="Helical" evidence="6">
    <location>
        <begin position="255"/>
        <end position="276"/>
    </location>
</feature>
<feature type="domain" description="EamA" evidence="7">
    <location>
        <begin position="10"/>
        <end position="153"/>
    </location>
</feature>
<name>A0A4V4H7U8_MUSBA</name>
<dbReference type="GO" id="GO:0022857">
    <property type="term" value="F:transmembrane transporter activity"/>
    <property type="evidence" value="ECO:0007669"/>
    <property type="project" value="InterPro"/>
</dbReference>
<accession>A0A4V4H7U8</accession>
<dbReference type="SUPFAM" id="SSF103481">
    <property type="entry name" value="Multidrug resistance efflux transporter EmrE"/>
    <property type="match status" value="2"/>
</dbReference>
<keyword evidence="9" id="KW-1185">Reference proteome</keyword>
<dbReference type="Pfam" id="PF00892">
    <property type="entry name" value="EamA"/>
    <property type="match status" value="1"/>
</dbReference>
<gene>
    <name evidence="8" type="ORF">C4D60_Mb05t00910</name>
</gene>
<dbReference type="Proteomes" id="UP000317650">
    <property type="component" value="Chromosome 5"/>
</dbReference>
<keyword evidence="3 6" id="KW-0812">Transmembrane</keyword>
<dbReference type="GO" id="GO:0016020">
    <property type="term" value="C:membrane"/>
    <property type="evidence" value="ECO:0007669"/>
    <property type="project" value="UniProtKB-SubCell"/>
</dbReference>
<feature type="transmembrane region" description="Helical" evidence="6">
    <location>
        <begin position="106"/>
        <end position="130"/>
    </location>
</feature>
<organism evidence="8 9">
    <name type="scientific">Musa balbisiana</name>
    <name type="common">Banana</name>
    <dbReference type="NCBI Taxonomy" id="52838"/>
    <lineage>
        <taxon>Eukaryota</taxon>
        <taxon>Viridiplantae</taxon>
        <taxon>Streptophyta</taxon>
        <taxon>Embryophyta</taxon>
        <taxon>Tracheophyta</taxon>
        <taxon>Spermatophyta</taxon>
        <taxon>Magnoliopsida</taxon>
        <taxon>Liliopsida</taxon>
        <taxon>Zingiberales</taxon>
        <taxon>Musaceae</taxon>
        <taxon>Musa</taxon>
    </lineage>
</organism>
<feature type="transmembrane region" description="Helical" evidence="6">
    <location>
        <begin position="7"/>
        <end position="27"/>
    </location>
</feature>
<feature type="transmembrane region" description="Helical" evidence="6">
    <location>
        <begin position="198"/>
        <end position="217"/>
    </location>
</feature>
<evidence type="ECO:0000259" key="7">
    <source>
        <dbReference type="Pfam" id="PF00892"/>
    </source>
</evidence>
<comment type="caution">
    <text evidence="8">The sequence shown here is derived from an EMBL/GenBank/DDBJ whole genome shotgun (WGS) entry which is preliminary data.</text>
</comment>
<dbReference type="InterPro" id="IPR037185">
    <property type="entry name" value="EmrE-like"/>
</dbReference>
<proteinExistence type="inferred from homology"/>
<evidence type="ECO:0000256" key="4">
    <source>
        <dbReference type="ARBA" id="ARBA00022989"/>
    </source>
</evidence>
<evidence type="ECO:0000256" key="1">
    <source>
        <dbReference type="ARBA" id="ARBA00004141"/>
    </source>
</evidence>
<evidence type="ECO:0000256" key="5">
    <source>
        <dbReference type="ARBA" id="ARBA00023136"/>
    </source>
</evidence>
<reference evidence="8 9" key="1">
    <citation type="journal article" date="2019" name="Nat. Plants">
        <title>Genome sequencing of Musa balbisiana reveals subgenome evolution and function divergence in polyploid bananas.</title>
        <authorList>
            <person name="Yao X."/>
        </authorList>
    </citation>
    <scope>NUCLEOTIDE SEQUENCE [LARGE SCALE GENOMIC DNA]</scope>
    <source>
        <strain evidence="9">cv. DH-PKW</strain>
        <tissue evidence="8">Leaves</tissue>
    </source>
</reference>
<dbReference type="AlphaFoldDB" id="A0A4V4H7U8"/>
<evidence type="ECO:0000256" key="3">
    <source>
        <dbReference type="ARBA" id="ARBA00022692"/>
    </source>
</evidence>
<feature type="transmembrane region" description="Helical" evidence="6">
    <location>
        <begin position="229"/>
        <end position="248"/>
    </location>
</feature>
<feature type="transmembrane region" description="Helical" evidence="6">
    <location>
        <begin position="39"/>
        <end position="56"/>
    </location>
</feature>
<comment type="similarity">
    <text evidence="2 6">Belongs to the drug/metabolite transporter (DMT) superfamily. Plant drug/metabolite exporter (P-DME) (TC 2.A.7.4) family.</text>
</comment>
<evidence type="ECO:0000256" key="6">
    <source>
        <dbReference type="RuleBase" id="RU363077"/>
    </source>
</evidence>
<dbReference type="InterPro" id="IPR030184">
    <property type="entry name" value="WAT1-related"/>
</dbReference>
<sequence>MEGVKPVAGMVLVQVVFAGVNIFYKLALNDGMDSRILVAYRYLFAAAFLCPLAFFMERQVLMVRVGRDLVLKTRPKMTWKVLMLSFFSGLLGGTISQNLYLSCVRITSATFASAMTNLIPAITFILAVLFRMESLAVLTVSGQAKALGTLTGVGGAMLLTFYKGATINLWSTHIDLLRARHDEGGAQPQPQRDSGNHVMGSLFAVISCLSYAMWLIIQTRMSKEYPCHYTGTALLCFMAAAQSVVYALCGERSPLFSSIFNPLLLIIVALLSTFLLNEQLHLGSVIGSALIVAGLYAVLWGKSREAAKVEESPPELIDVFVVDASNTTGYQEKKPSTQIGNAET</sequence>
<dbReference type="EMBL" id="PYDT01000003">
    <property type="protein sequence ID" value="THU65175.1"/>
    <property type="molecule type" value="Genomic_DNA"/>
</dbReference>
<comment type="subcellular location">
    <subcellularLocation>
        <location evidence="1 6">Membrane</location>
        <topology evidence="1 6">Multi-pass membrane protein</topology>
    </subcellularLocation>
</comment>
<evidence type="ECO:0000256" key="2">
    <source>
        <dbReference type="ARBA" id="ARBA00007635"/>
    </source>
</evidence>
<feature type="transmembrane region" description="Helical" evidence="6">
    <location>
        <begin position="282"/>
        <end position="300"/>
    </location>
</feature>
<dbReference type="PANTHER" id="PTHR31218">
    <property type="entry name" value="WAT1-RELATED PROTEIN"/>
    <property type="match status" value="1"/>
</dbReference>